<dbReference type="GO" id="GO:0016787">
    <property type="term" value="F:hydrolase activity"/>
    <property type="evidence" value="ECO:0007669"/>
    <property type="project" value="UniProtKB-KW"/>
</dbReference>
<proteinExistence type="predicted"/>
<keyword evidence="1" id="KW-0808">Transferase</keyword>
<dbReference type="InterPro" id="IPR041373">
    <property type="entry name" value="RT_RNaseH"/>
</dbReference>
<dbReference type="InterPro" id="IPR050951">
    <property type="entry name" value="Retrovirus_Pol_polyprotein"/>
</dbReference>
<evidence type="ECO:0000313" key="7">
    <source>
        <dbReference type="EMBL" id="CAB4009735.1"/>
    </source>
</evidence>
<sequence>MLAVMWAIEHYHLYLYGAKFTIITDQKPLLGIFKCQKPTSGRIDFWRLRLMPYDCEVVCKPGKDAENPADFLSRHPKSVVSSPADNTTESYTNYLCINLIPQAMKLDEVKKETASDPVLCKLSQAITHNRWLVPEVKPFVNVKDELSAVD</sequence>
<keyword evidence="3" id="KW-0540">Nuclease</keyword>
<dbReference type="Pfam" id="PF17917">
    <property type="entry name" value="RT_RNaseH"/>
    <property type="match status" value="1"/>
</dbReference>
<evidence type="ECO:0000313" key="8">
    <source>
        <dbReference type="Proteomes" id="UP001152795"/>
    </source>
</evidence>
<dbReference type="GO" id="GO:0004519">
    <property type="term" value="F:endonuclease activity"/>
    <property type="evidence" value="ECO:0007669"/>
    <property type="project" value="UniProtKB-KW"/>
</dbReference>
<keyword evidence="5" id="KW-0378">Hydrolase</keyword>
<evidence type="ECO:0000256" key="3">
    <source>
        <dbReference type="ARBA" id="ARBA00022722"/>
    </source>
</evidence>
<name>A0A7D9ING6_PARCT</name>
<dbReference type="EMBL" id="CACRXK020006555">
    <property type="protein sequence ID" value="CAB4009735.1"/>
    <property type="molecule type" value="Genomic_DNA"/>
</dbReference>
<reference evidence="7" key="1">
    <citation type="submission" date="2020-04" db="EMBL/GenBank/DDBJ databases">
        <authorList>
            <person name="Alioto T."/>
            <person name="Alioto T."/>
            <person name="Gomez Garrido J."/>
        </authorList>
    </citation>
    <scope>NUCLEOTIDE SEQUENCE</scope>
    <source>
        <strain evidence="7">A484AB</strain>
    </source>
</reference>
<keyword evidence="6" id="KW-0695">RNA-directed DNA polymerase</keyword>
<evidence type="ECO:0000256" key="2">
    <source>
        <dbReference type="ARBA" id="ARBA00022695"/>
    </source>
</evidence>
<dbReference type="PANTHER" id="PTHR37984">
    <property type="entry name" value="PROTEIN CBG26694"/>
    <property type="match status" value="1"/>
</dbReference>
<dbReference type="Proteomes" id="UP001152795">
    <property type="component" value="Unassembled WGS sequence"/>
</dbReference>
<dbReference type="OrthoDB" id="417598at2759"/>
<dbReference type="SUPFAM" id="SSF56672">
    <property type="entry name" value="DNA/RNA polymerases"/>
    <property type="match status" value="1"/>
</dbReference>
<keyword evidence="4" id="KW-0255">Endonuclease</keyword>
<dbReference type="PANTHER" id="PTHR37984:SF11">
    <property type="entry name" value="INTEGRASE CATALYTIC DOMAIN-CONTAINING PROTEIN"/>
    <property type="match status" value="1"/>
</dbReference>
<gene>
    <name evidence="7" type="ORF">PACLA_8A017522</name>
</gene>
<protein>
    <submittedName>
        <fullName evidence="7">Uncharacterized protein</fullName>
    </submittedName>
</protein>
<dbReference type="InterPro" id="IPR043502">
    <property type="entry name" value="DNA/RNA_pol_sf"/>
</dbReference>
<dbReference type="GO" id="GO:0003964">
    <property type="term" value="F:RNA-directed DNA polymerase activity"/>
    <property type="evidence" value="ECO:0007669"/>
    <property type="project" value="UniProtKB-KW"/>
</dbReference>
<comment type="caution">
    <text evidence="7">The sequence shown here is derived from an EMBL/GenBank/DDBJ whole genome shotgun (WGS) entry which is preliminary data.</text>
</comment>
<organism evidence="7 8">
    <name type="scientific">Paramuricea clavata</name>
    <name type="common">Red gorgonian</name>
    <name type="synonym">Violescent sea-whip</name>
    <dbReference type="NCBI Taxonomy" id="317549"/>
    <lineage>
        <taxon>Eukaryota</taxon>
        <taxon>Metazoa</taxon>
        <taxon>Cnidaria</taxon>
        <taxon>Anthozoa</taxon>
        <taxon>Octocorallia</taxon>
        <taxon>Malacalcyonacea</taxon>
        <taxon>Plexauridae</taxon>
        <taxon>Paramuricea</taxon>
    </lineage>
</organism>
<keyword evidence="2" id="KW-0548">Nucleotidyltransferase</keyword>
<evidence type="ECO:0000256" key="6">
    <source>
        <dbReference type="ARBA" id="ARBA00022918"/>
    </source>
</evidence>
<evidence type="ECO:0000256" key="5">
    <source>
        <dbReference type="ARBA" id="ARBA00022801"/>
    </source>
</evidence>
<accession>A0A7D9ING6</accession>
<evidence type="ECO:0000256" key="4">
    <source>
        <dbReference type="ARBA" id="ARBA00022759"/>
    </source>
</evidence>
<evidence type="ECO:0000256" key="1">
    <source>
        <dbReference type="ARBA" id="ARBA00022679"/>
    </source>
</evidence>
<dbReference type="AlphaFoldDB" id="A0A7D9ING6"/>
<keyword evidence="8" id="KW-1185">Reference proteome</keyword>